<evidence type="ECO:0000256" key="5">
    <source>
        <dbReference type="ARBA" id="ARBA00022475"/>
    </source>
</evidence>
<gene>
    <name evidence="11" type="ORF">LTLLF_100145</name>
</gene>
<name>A0A8J6H305_MICOH</name>
<comment type="similarity">
    <text evidence="3">Belongs to the vexin family.</text>
</comment>
<accession>A0A8J6H305</accession>
<comment type="caution">
    <text evidence="11">The sequence shown here is derived from an EMBL/GenBank/DDBJ whole genome shotgun (WGS) entry which is preliminary data.</text>
</comment>
<dbReference type="GO" id="GO:0005886">
    <property type="term" value="C:plasma membrane"/>
    <property type="evidence" value="ECO:0007669"/>
    <property type="project" value="UniProtKB-SubCell"/>
</dbReference>
<evidence type="ECO:0000256" key="8">
    <source>
        <dbReference type="ARBA" id="ARBA00023242"/>
    </source>
</evidence>
<evidence type="ECO:0000256" key="9">
    <source>
        <dbReference type="SAM" id="MobiDB-lite"/>
    </source>
</evidence>
<comment type="subcellular location">
    <subcellularLocation>
        <location evidence="2">Cell membrane</location>
    </subcellularLocation>
    <subcellularLocation>
        <location evidence="1">Nucleus</location>
    </subcellularLocation>
</comment>
<evidence type="ECO:0000259" key="10">
    <source>
        <dbReference type="Pfam" id="PF15505"/>
    </source>
</evidence>
<organism evidence="11 12">
    <name type="scientific">Microtus ochrogaster</name>
    <name type="common">Prairie vole</name>
    <dbReference type="NCBI Taxonomy" id="79684"/>
    <lineage>
        <taxon>Eukaryota</taxon>
        <taxon>Metazoa</taxon>
        <taxon>Chordata</taxon>
        <taxon>Craniata</taxon>
        <taxon>Vertebrata</taxon>
        <taxon>Euteleostomi</taxon>
        <taxon>Mammalia</taxon>
        <taxon>Eutheria</taxon>
        <taxon>Euarchontoglires</taxon>
        <taxon>Glires</taxon>
        <taxon>Rodentia</taxon>
        <taxon>Myomorpha</taxon>
        <taxon>Muroidea</taxon>
        <taxon>Cricetidae</taxon>
        <taxon>Arvicolinae</taxon>
        <taxon>Microtus</taxon>
    </lineage>
</organism>
<reference evidence="11" key="1">
    <citation type="submission" date="2020-03" db="EMBL/GenBank/DDBJ databases">
        <title>Studies in the Genomics of Life Span.</title>
        <authorList>
            <person name="Glass D."/>
        </authorList>
    </citation>
    <scope>NUCLEOTIDE SEQUENCE</scope>
    <source>
        <strain evidence="11">LTLLF</strain>
        <tissue evidence="11">Muscle</tissue>
    </source>
</reference>
<evidence type="ECO:0000256" key="7">
    <source>
        <dbReference type="ARBA" id="ARBA00023136"/>
    </source>
</evidence>
<keyword evidence="7" id="KW-0472">Membrane</keyword>
<evidence type="ECO:0000313" key="11">
    <source>
        <dbReference type="EMBL" id="KAH0521592.1"/>
    </source>
</evidence>
<dbReference type="InterPro" id="IPR027900">
    <property type="entry name" value="Vexin_dom"/>
</dbReference>
<dbReference type="Pfam" id="PF15505">
    <property type="entry name" value="Vexin"/>
    <property type="match status" value="1"/>
</dbReference>
<evidence type="ECO:0000313" key="12">
    <source>
        <dbReference type="Proteomes" id="UP000710432"/>
    </source>
</evidence>
<evidence type="ECO:0000256" key="3">
    <source>
        <dbReference type="ARBA" id="ARBA00010010"/>
    </source>
</evidence>
<evidence type="ECO:0000256" key="2">
    <source>
        <dbReference type="ARBA" id="ARBA00004236"/>
    </source>
</evidence>
<dbReference type="PANTHER" id="PTHR31520">
    <property type="entry name" value="VEXIN"/>
    <property type="match status" value="1"/>
</dbReference>
<dbReference type="InterPro" id="IPR040470">
    <property type="entry name" value="Vexin"/>
</dbReference>
<evidence type="ECO:0000256" key="4">
    <source>
        <dbReference type="ARBA" id="ARBA00015328"/>
    </source>
</evidence>
<proteinExistence type="inferred from homology"/>
<dbReference type="EMBL" id="JAATJU010000001">
    <property type="protein sequence ID" value="KAH0521592.1"/>
    <property type="molecule type" value="Genomic_DNA"/>
</dbReference>
<feature type="region of interest" description="Disordered" evidence="9">
    <location>
        <begin position="132"/>
        <end position="161"/>
    </location>
</feature>
<feature type="domain" description="Vexin" evidence="10">
    <location>
        <begin position="102"/>
        <end position="176"/>
    </location>
</feature>
<dbReference type="Proteomes" id="UP000710432">
    <property type="component" value="Unassembled WGS sequence"/>
</dbReference>
<protein>
    <recommendedName>
        <fullName evidence="4">Vexin</fullName>
    </recommendedName>
</protein>
<keyword evidence="5" id="KW-1003">Cell membrane</keyword>
<evidence type="ECO:0000256" key="1">
    <source>
        <dbReference type="ARBA" id="ARBA00004123"/>
    </source>
</evidence>
<keyword evidence="6" id="KW-0524">Neurogenesis</keyword>
<sequence>MHQIYSCSDENIEVFTTVIPSKAPNTSTVVLCSQLKQVCQKLGQQDRAHPPHSQMHGSPGVDTEWALAGQLRTEGSGRGSASLGEAAVLQIRQHLMNETHGVVIESDLYPPRPLELLPQRCERRDTGDRRFGRLQTARPPGTHPTKTPVRPAGIPEPKASNLCGNRAYGKSLISPVARISVKAPAVVEVTAKGSEKGAVLGRGSRHLKKITEEYPTLPQGAEASLPLTGSASCGVPGILRKMWTRQKRKSEYVGATNSAFEAD</sequence>
<dbReference type="AlphaFoldDB" id="A0A8J6H305"/>
<evidence type="ECO:0000256" key="6">
    <source>
        <dbReference type="ARBA" id="ARBA00022902"/>
    </source>
</evidence>
<dbReference type="GO" id="GO:0030182">
    <property type="term" value="P:neuron differentiation"/>
    <property type="evidence" value="ECO:0007669"/>
    <property type="project" value="TreeGrafter"/>
</dbReference>
<dbReference type="PANTHER" id="PTHR31520:SF1">
    <property type="entry name" value="VEXIN"/>
    <property type="match status" value="1"/>
</dbReference>
<dbReference type="GO" id="GO:0005634">
    <property type="term" value="C:nucleus"/>
    <property type="evidence" value="ECO:0007669"/>
    <property type="project" value="UniProtKB-SubCell"/>
</dbReference>
<keyword evidence="8" id="KW-0539">Nucleus</keyword>